<name>A0A1G8EBP5_9ACTN</name>
<reference evidence="2 3" key="1">
    <citation type="submission" date="2016-10" db="EMBL/GenBank/DDBJ databases">
        <authorList>
            <person name="de Groot N.N."/>
        </authorList>
    </citation>
    <scope>NUCLEOTIDE SEQUENCE [LARGE SCALE GENOMIC DNA]</scope>
    <source>
        <strain evidence="2 3">CPCC 201354</strain>
    </source>
</reference>
<dbReference type="STRING" id="504805.SAMN05421505_12028"/>
<organism evidence="2 3">
    <name type="scientific">Sinosporangium album</name>
    <dbReference type="NCBI Taxonomy" id="504805"/>
    <lineage>
        <taxon>Bacteria</taxon>
        <taxon>Bacillati</taxon>
        <taxon>Actinomycetota</taxon>
        <taxon>Actinomycetes</taxon>
        <taxon>Streptosporangiales</taxon>
        <taxon>Streptosporangiaceae</taxon>
        <taxon>Sinosporangium</taxon>
    </lineage>
</organism>
<proteinExistence type="predicted"/>
<gene>
    <name evidence="2" type="ORF">SAMN05421505_12028</name>
</gene>
<dbReference type="Proteomes" id="UP000198923">
    <property type="component" value="Unassembled WGS sequence"/>
</dbReference>
<evidence type="ECO:0000313" key="2">
    <source>
        <dbReference type="EMBL" id="SDH67311.1"/>
    </source>
</evidence>
<dbReference type="EMBL" id="FNCN01000020">
    <property type="protein sequence ID" value="SDH67311.1"/>
    <property type="molecule type" value="Genomic_DNA"/>
</dbReference>
<dbReference type="Pfam" id="PF19575">
    <property type="entry name" value="HTH_58"/>
    <property type="match status" value="1"/>
</dbReference>
<evidence type="ECO:0000313" key="3">
    <source>
        <dbReference type="Proteomes" id="UP000198923"/>
    </source>
</evidence>
<dbReference type="AlphaFoldDB" id="A0A1G8EBP5"/>
<accession>A0A1G8EBP5</accession>
<dbReference type="RefSeq" id="WP_093172145.1">
    <property type="nucleotide sequence ID" value="NZ_FNCN01000020.1"/>
</dbReference>
<protein>
    <recommendedName>
        <fullName evidence="1">Helix-turn-helix domain-containing protein</fullName>
    </recommendedName>
</protein>
<evidence type="ECO:0000259" key="1">
    <source>
        <dbReference type="Pfam" id="PF19575"/>
    </source>
</evidence>
<dbReference type="InterPro" id="IPR045745">
    <property type="entry name" value="HTH_58_Actinobacteria-type"/>
</dbReference>
<keyword evidence="3" id="KW-1185">Reference proteome</keyword>
<feature type="domain" description="Helix-turn-helix" evidence="1">
    <location>
        <begin position="11"/>
        <end position="53"/>
    </location>
</feature>
<sequence length="154" mass="16325">MTARKPLDVPALAAAYTAGASIRALARRHGVSPVVIHRRLRGARVQMRPVGGPPGGKTPPKVRQDIADGYAAGTPMADLVARYRLSDQTIREIAAAAGVPLRLPGARKRLDRAAIVSLDGQGWPADAIAVMVGGSVHQVRKILREFFDRQPAAG</sequence>
<dbReference type="OrthoDB" id="3482449at2"/>